<accession>A0A2P2MDJ3</accession>
<organism evidence="1">
    <name type="scientific">Rhizophora mucronata</name>
    <name type="common">Asiatic mangrove</name>
    <dbReference type="NCBI Taxonomy" id="61149"/>
    <lineage>
        <taxon>Eukaryota</taxon>
        <taxon>Viridiplantae</taxon>
        <taxon>Streptophyta</taxon>
        <taxon>Embryophyta</taxon>
        <taxon>Tracheophyta</taxon>
        <taxon>Spermatophyta</taxon>
        <taxon>Magnoliopsida</taxon>
        <taxon>eudicotyledons</taxon>
        <taxon>Gunneridae</taxon>
        <taxon>Pentapetalae</taxon>
        <taxon>rosids</taxon>
        <taxon>fabids</taxon>
        <taxon>Malpighiales</taxon>
        <taxon>Rhizophoraceae</taxon>
        <taxon>Rhizophora</taxon>
    </lineage>
</organism>
<dbReference type="EMBL" id="GGEC01047841">
    <property type="protein sequence ID" value="MBX28325.1"/>
    <property type="molecule type" value="Transcribed_RNA"/>
</dbReference>
<sequence length="60" mass="6934">MLGFKIASFSKDWINSAVTSPLNVFSFSRHVCDRCIFHTVCVRERERNREKVCVRASVSL</sequence>
<evidence type="ECO:0000313" key="1">
    <source>
        <dbReference type="EMBL" id="MBX28325.1"/>
    </source>
</evidence>
<reference evidence="1" key="1">
    <citation type="submission" date="2018-02" db="EMBL/GenBank/DDBJ databases">
        <title>Rhizophora mucronata_Transcriptome.</title>
        <authorList>
            <person name="Meera S.P."/>
            <person name="Sreeshan A."/>
            <person name="Augustine A."/>
        </authorList>
    </citation>
    <scope>NUCLEOTIDE SEQUENCE</scope>
    <source>
        <tissue evidence="1">Leaf</tissue>
    </source>
</reference>
<name>A0A2P2MDJ3_RHIMU</name>
<dbReference type="AlphaFoldDB" id="A0A2P2MDJ3"/>
<proteinExistence type="predicted"/>
<protein>
    <submittedName>
        <fullName evidence="1">Uncharacterized protein</fullName>
    </submittedName>
</protein>